<dbReference type="InterPro" id="IPR028098">
    <property type="entry name" value="Glyco_trans_4-like_N"/>
</dbReference>
<dbReference type="Gene3D" id="3.40.50.2000">
    <property type="entry name" value="Glycogen Phosphorylase B"/>
    <property type="match status" value="2"/>
</dbReference>
<dbReference type="RefSeq" id="WP_344787992.1">
    <property type="nucleotide sequence ID" value="NZ_BAABCA010000004.1"/>
</dbReference>
<dbReference type="InterPro" id="IPR001296">
    <property type="entry name" value="Glyco_trans_1"/>
</dbReference>
<evidence type="ECO:0000259" key="3">
    <source>
        <dbReference type="Pfam" id="PF13439"/>
    </source>
</evidence>
<organism evidence="4 5">
    <name type="scientific">Postechiella marina</name>
    <dbReference type="NCBI Taxonomy" id="943941"/>
    <lineage>
        <taxon>Bacteria</taxon>
        <taxon>Pseudomonadati</taxon>
        <taxon>Bacteroidota</taxon>
        <taxon>Flavobacteriia</taxon>
        <taxon>Flavobacteriales</taxon>
        <taxon>Flavobacteriaceae</taxon>
        <taxon>Postechiella</taxon>
    </lineage>
</organism>
<reference evidence="5" key="1">
    <citation type="journal article" date="2019" name="Int. J. Syst. Evol. Microbiol.">
        <title>The Global Catalogue of Microorganisms (GCM) 10K type strain sequencing project: providing services to taxonomists for standard genome sequencing and annotation.</title>
        <authorList>
            <consortium name="The Broad Institute Genomics Platform"/>
            <consortium name="The Broad Institute Genome Sequencing Center for Infectious Disease"/>
            <person name="Wu L."/>
            <person name="Ma J."/>
        </authorList>
    </citation>
    <scope>NUCLEOTIDE SEQUENCE [LARGE SCALE GENOMIC DNA]</scope>
    <source>
        <strain evidence="5">JCM 17630</strain>
    </source>
</reference>
<keyword evidence="1" id="KW-0808">Transferase</keyword>
<dbReference type="PANTHER" id="PTHR46401:SF2">
    <property type="entry name" value="GLYCOSYLTRANSFERASE WBBK-RELATED"/>
    <property type="match status" value="1"/>
</dbReference>
<dbReference type="EMBL" id="BAABCA010000004">
    <property type="protein sequence ID" value="GAA4235981.1"/>
    <property type="molecule type" value="Genomic_DNA"/>
</dbReference>
<dbReference type="SUPFAM" id="SSF53756">
    <property type="entry name" value="UDP-Glycosyltransferase/glycogen phosphorylase"/>
    <property type="match status" value="1"/>
</dbReference>
<dbReference type="Pfam" id="PF00534">
    <property type="entry name" value="Glycos_transf_1"/>
    <property type="match status" value="1"/>
</dbReference>
<sequence>MKIAFLTPEYPHERIGHSGGIGTSIKHLAIALNKLGHEVSLLIYGQNEDVQFKEDDIQFYKIKNPKLKGVSWYLTRKKIQKLINGLHTIGKIDLVEAPDWTGIASFININCPIVIRENGSDTYFCYLDQRPVKAINRFHEKQALKQVDGIIAVSQFTGALTNKLFNLNRQFTVIPNAISLKDFKPSVLSLKKSSKTILYFGTLIRKKGLLELPHIFNIVNQIHPDATLLLVGKDSPDIKTQSGSTWALMQPLFTVSALQKVNYIGAVAYTKMREQIQNASLCVFPTFAEALPVSWLEAMALKKPIVASNVGWAKEVINDGENGFLVHPTAHKDYANKIIKLLEDSTLCETFSREARQKVEQSFSAEIIAQKSVDFYKKIIDAYTVS</sequence>
<dbReference type="PANTHER" id="PTHR46401">
    <property type="entry name" value="GLYCOSYLTRANSFERASE WBBK-RELATED"/>
    <property type="match status" value="1"/>
</dbReference>
<dbReference type="CDD" id="cd03801">
    <property type="entry name" value="GT4_PimA-like"/>
    <property type="match status" value="1"/>
</dbReference>
<name>A0ABP8C9B9_9FLAO</name>
<proteinExistence type="predicted"/>
<evidence type="ECO:0000259" key="2">
    <source>
        <dbReference type="Pfam" id="PF00534"/>
    </source>
</evidence>
<keyword evidence="5" id="KW-1185">Reference proteome</keyword>
<accession>A0ABP8C9B9</accession>
<evidence type="ECO:0000313" key="5">
    <source>
        <dbReference type="Proteomes" id="UP001501496"/>
    </source>
</evidence>
<comment type="caution">
    <text evidence="4">The sequence shown here is derived from an EMBL/GenBank/DDBJ whole genome shotgun (WGS) entry which is preliminary data.</text>
</comment>
<dbReference type="Pfam" id="PF13439">
    <property type="entry name" value="Glyco_transf_4"/>
    <property type="match status" value="1"/>
</dbReference>
<feature type="domain" description="Glycosyltransferase subfamily 4-like N-terminal" evidence="3">
    <location>
        <begin position="19"/>
        <end position="180"/>
    </location>
</feature>
<evidence type="ECO:0000313" key="4">
    <source>
        <dbReference type="EMBL" id="GAA4235981.1"/>
    </source>
</evidence>
<feature type="domain" description="Glycosyl transferase family 1" evidence="2">
    <location>
        <begin position="185"/>
        <end position="357"/>
    </location>
</feature>
<protein>
    <submittedName>
        <fullName evidence="4">Glycosyltransferase family 4 protein</fullName>
    </submittedName>
</protein>
<evidence type="ECO:0000256" key="1">
    <source>
        <dbReference type="ARBA" id="ARBA00022679"/>
    </source>
</evidence>
<gene>
    <name evidence="4" type="ORF">GCM10022291_19240</name>
</gene>
<dbReference type="Proteomes" id="UP001501496">
    <property type="component" value="Unassembled WGS sequence"/>
</dbReference>